<accession>A0A8H9IMI8</accession>
<comment type="caution">
    <text evidence="2">The sequence shown here is derived from an EMBL/GenBank/DDBJ whole genome shotgun (WGS) entry which is preliminary data.</text>
</comment>
<dbReference type="Gene3D" id="3.10.450.50">
    <property type="match status" value="1"/>
</dbReference>
<organism evidence="2 3">
    <name type="scientific">Amycolatopsis bartoniae</name>
    <dbReference type="NCBI Taxonomy" id="941986"/>
    <lineage>
        <taxon>Bacteria</taxon>
        <taxon>Bacillati</taxon>
        <taxon>Actinomycetota</taxon>
        <taxon>Actinomycetes</taxon>
        <taxon>Pseudonocardiales</taxon>
        <taxon>Pseudonocardiaceae</taxon>
        <taxon>Amycolatopsis</taxon>
    </lineage>
</organism>
<protein>
    <recommendedName>
        <fullName evidence="1">SnoaL-like domain-containing protein</fullName>
    </recommendedName>
</protein>
<evidence type="ECO:0000313" key="3">
    <source>
        <dbReference type="Proteomes" id="UP000658656"/>
    </source>
</evidence>
<sequence length="175" mass="19235">MSTFPPQAWAHRQGKLTMKKLGPADWSPDALAARAQIAEAFFRFGIGHDECRADVAGSCFTEDVKYEVALGSVEPFTTWHGREEIERRLTATFAEKGDQRRHVISNVLVEDLDLVAGTAEALAFGAVTVAADGLTLGASVIYQARLLREADGCWRFGYFFIGMDEYAGERPESGE</sequence>
<reference evidence="2" key="2">
    <citation type="submission" date="2020-09" db="EMBL/GenBank/DDBJ databases">
        <authorList>
            <person name="Sun Q."/>
            <person name="Zhou Y."/>
        </authorList>
    </citation>
    <scope>NUCLEOTIDE SEQUENCE</scope>
    <source>
        <strain evidence="2">CGMCC 4.7679</strain>
    </source>
</reference>
<dbReference type="AlphaFoldDB" id="A0A8H9IMI8"/>
<keyword evidence="3" id="KW-1185">Reference proteome</keyword>
<dbReference type="OrthoDB" id="4715294at2"/>
<dbReference type="InterPro" id="IPR032710">
    <property type="entry name" value="NTF2-like_dom_sf"/>
</dbReference>
<dbReference type="Pfam" id="PF13577">
    <property type="entry name" value="SnoaL_4"/>
    <property type="match status" value="1"/>
</dbReference>
<proteinExistence type="predicted"/>
<dbReference type="Proteomes" id="UP000658656">
    <property type="component" value="Unassembled WGS sequence"/>
</dbReference>
<evidence type="ECO:0000313" key="2">
    <source>
        <dbReference type="EMBL" id="GHF35218.1"/>
    </source>
</evidence>
<evidence type="ECO:0000259" key="1">
    <source>
        <dbReference type="Pfam" id="PF13577"/>
    </source>
</evidence>
<gene>
    <name evidence="2" type="ORF">GCM10017566_04940</name>
</gene>
<name>A0A8H9IMI8_9PSEU</name>
<feature type="domain" description="SnoaL-like" evidence="1">
    <location>
        <begin position="30"/>
        <end position="156"/>
    </location>
</feature>
<dbReference type="InterPro" id="IPR037401">
    <property type="entry name" value="SnoaL-like"/>
</dbReference>
<dbReference type="SUPFAM" id="SSF54427">
    <property type="entry name" value="NTF2-like"/>
    <property type="match status" value="1"/>
</dbReference>
<reference evidence="2" key="1">
    <citation type="journal article" date="2014" name="Int. J. Syst. Evol. Microbiol.">
        <title>Complete genome sequence of Corynebacterium casei LMG S-19264T (=DSM 44701T), isolated from a smear-ripened cheese.</title>
        <authorList>
            <consortium name="US DOE Joint Genome Institute (JGI-PGF)"/>
            <person name="Walter F."/>
            <person name="Albersmeier A."/>
            <person name="Kalinowski J."/>
            <person name="Ruckert C."/>
        </authorList>
    </citation>
    <scope>NUCLEOTIDE SEQUENCE</scope>
    <source>
        <strain evidence="2">CGMCC 4.7679</strain>
    </source>
</reference>
<dbReference type="EMBL" id="BNAV01000001">
    <property type="protein sequence ID" value="GHF35218.1"/>
    <property type="molecule type" value="Genomic_DNA"/>
</dbReference>
<dbReference type="RefSeq" id="WP_145933492.1">
    <property type="nucleotide sequence ID" value="NZ_BNAV01000001.1"/>
</dbReference>